<sequence length="564" mass="57816">MAKEAGTGGLSTGGWAVVAGGALSAGLLALYALGVIGSREAEEAVLAVPAPAQDAEAAKTVETKPEPVEVAKPEPKQEPQTEAGTETSVDQGQAKSETEAAPAAEQAAAPSVEPEEKSVALAAPVLDQIFVEQDGTLLLSGTAEAGSRISVLLDGAEMHGFDVVGDGKFAEFLTLSFSDAARVLALRADRDGQTTMSDDYIIAALPAPEPVQVAEAAKEAAEPDTNPAAVETAEAQTTDAPKPSDAQPPVVTGDAAVQPSVDVPGEASSAETQEQVADAAQQAQPEPTAQASQTETAAVATPPAPTASEPGEAAAESTKAPQTQQAEATAPVQQDVATAEEATPATDAPAAMTAQSEQAATTVTATAEQPGAGQAVAAQTAPVAVLRSDASGVELVQAPEVKSSLEPVRVALDTIGYSETGSVRLTGRANGGSVVRVYFNNRAVSDVSTDDKGKWRGEIDGVEPGVYTLRLDELGQGGTVLSRLETPFKREAPEILRPADPQSGEAPARPLVHAVTVQKGDTLWAISRERYGEGLLYVKVFDANRSSIRNPDLIYPGQIFTLPD</sequence>
<dbReference type="SMART" id="SM00257">
    <property type="entry name" value="LysM"/>
    <property type="match status" value="1"/>
</dbReference>
<dbReference type="PANTHER" id="PTHR34700">
    <property type="entry name" value="POTASSIUM BINDING PROTEIN KBP"/>
    <property type="match status" value="1"/>
</dbReference>
<protein>
    <submittedName>
        <fullName evidence="4">LysM peptidoglycan-binding domain-containing protein</fullName>
    </submittedName>
</protein>
<feature type="compositionally biased region" description="Basic and acidic residues" evidence="1">
    <location>
        <begin position="56"/>
        <end position="79"/>
    </location>
</feature>
<keyword evidence="5" id="KW-1185">Reference proteome</keyword>
<reference evidence="4 5" key="1">
    <citation type="submission" date="2022-10" db="EMBL/GenBank/DDBJ databases">
        <title>Ruegeria sp. nov., isolated from ocean surface water.</title>
        <authorList>
            <person name="He W."/>
            <person name="Wang L."/>
            <person name="Zhang D.-F."/>
        </authorList>
    </citation>
    <scope>NUCLEOTIDE SEQUENCE [LARGE SCALE GENOMIC DNA]</scope>
    <source>
        <strain evidence="4 5">WL0004</strain>
    </source>
</reference>
<keyword evidence="2" id="KW-0472">Membrane</keyword>
<evidence type="ECO:0000259" key="3">
    <source>
        <dbReference type="PROSITE" id="PS51782"/>
    </source>
</evidence>
<name>A0ABT2WQ57_9RHOB</name>
<organism evidence="4 5">
    <name type="scientific">Ruegeria marisflavi</name>
    <dbReference type="NCBI Taxonomy" id="2984152"/>
    <lineage>
        <taxon>Bacteria</taxon>
        <taxon>Pseudomonadati</taxon>
        <taxon>Pseudomonadota</taxon>
        <taxon>Alphaproteobacteria</taxon>
        <taxon>Rhodobacterales</taxon>
        <taxon>Roseobacteraceae</taxon>
        <taxon>Ruegeria</taxon>
    </lineage>
</organism>
<dbReference type="InterPro" id="IPR036779">
    <property type="entry name" value="LysM_dom_sf"/>
</dbReference>
<dbReference type="CDD" id="cd00118">
    <property type="entry name" value="LysM"/>
    <property type="match status" value="1"/>
</dbReference>
<feature type="compositionally biased region" description="Low complexity" evidence="1">
    <location>
        <begin position="270"/>
        <end position="367"/>
    </location>
</feature>
<feature type="domain" description="LysM" evidence="3">
    <location>
        <begin position="513"/>
        <end position="562"/>
    </location>
</feature>
<keyword evidence="2" id="KW-0812">Transmembrane</keyword>
<dbReference type="Gene3D" id="3.10.350.10">
    <property type="entry name" value="LysM domain"/>
    <property type="match status" value="1"/>
</dbReference>
<feature type="transmembrane region" description="Helical" evidence="2">
    <location>
        <begin position="12"/>
        <end position="33"/>
    </location>
</feature>
<dbReference type="RefSeq" id="WP_263388098.1">
    <property type="nucleotide sequence ID" value="NZ_JAOVQN010000008.1"/>
</dbReference>
<proteinExistence type="predicted"/>
<feature type="region of interest" description="Disordered" evidence="1">
    <location>
        <begin position="52"/>
        <end position="115"/>
    </location>
</feature>
<comment type="caution">
    <text evidence="4">The sequence shown here is derived from an EMBL/GenBank/DDBJ whole genome shotgun (WGS) entry which is preliminary data.</text>
</comment>
<evidence type="ECO:0000256" key="2">
    <source>
        <dbReference type="SAM" id="Phobius"/>
    </source>
</evidence>
<dbReference type="InterPro" id="IPR018392">
    <property type="entry name" value="LysM"/>
</dbReference>
<dbReference type="Proteomes" id="UP001321014">
    <property type="component" value="Unassembled WGS sequence"/>
</dbReference>
<dbReference type="EMBL" id="JAOVQN010000008">
    <property type="protein sequence ID" value="MCU9838019.1"/>
    <property type="molecule type" value="Genomic_DNA"/>
</dbReference>
<evidence type="ECO:0000256" key="1">
    <source>
        <dbReference type="SAM" id="MobiDB-lite"/>
    </source>
</evidence>
<dbReference type="PANTHER" id="PTHR34700:SF4">
    <property type="entry name" value="PHAGE-LIKE ELEMENT PBSX PROTEIN XKDP"/>
    <property type="match status" value="1"/>
</dbReference>
<feature type="compositionally biased region" description="Low complexity" evidence="1">
    <location>
        <begin position="99"/>
        <end position="112"/>
    </location>
</feature>
<evidence type="ECO:0000313" key="5">
    <source>
        <dbReference type="Proteomes" id="UP001321014"/>
    </source>
</evidence>
<accession>A0ABT2WQ57</accession>
<feature type="compositionally biased region" description="Polar residues" evidence="1">
    <location>
        <begin position="82"/>
        <end position="95"/>
    </location>
</feature>
<dbReference type="Pfam" id="PF01476">
    <property type="entry name" value="LysM"/>
    <property type="match status" value="1"/>
</dbReference>
<keyword evidence="2" id="KW-1133">Transmembrane helix</keyword>
<dbReference type="InterPro" id="IPR052196">
    <property type="entry name" value="Bact_Kbp"/>
</dbReference>
<dbReference type="PROSITE" id="PS51782">
    <property type="entry name" value="LYSM"/>
    <property type="match status" value="1"/>
</dbReference>
<gene>
    <name evidence="4" type="ORF">OEZ49_09600</name>
</gene>
<feature type="region of interest" description="Disordered" evidence="1">
    <location>
        <begin position="214"/>
        <end position="367"/>
    </location>
</feature>
<evidence type="ECO:0000313" key="4">
    <source>
        <dbReference type="EMBL" id="MCU9838019.1"/>
    </source>
</evidence>